<dbReference type="InterPro" id="IPR002645">
    <property type="entry name" value="STAS_dom"/>
</dbReference>
<dbReference type="PANTHER" id="PTHR43310:SF4">
    <property type="entry name" value="AFR304WP"/>
    <property type="match status" value="1"/>
</dbReference>
<keyword evidence="4 5" id="KW-0472">Membrane</keyword>
<feature type="transmembrane region" description="Helical" evidence="5">
    <location>
        <begin position="193"/>
        <end position="212"/>
    </location>
</feature>
<dbReference type="PANTHER" id="PTHR43310">
    <property type="entry name" value="SULFATE TRANSPORTER YBAR-RELATED"/>
    <property type="match status" value="1"/>
</dbReference>
<dbReference type="PROSITE" id="PS50801">
    <property type="entry name" value="STAS"/>
    <property type="match status" value="1"/>
</dbReference>
<evidence type="ECO:0000256" key="1">
    <source>
        <dbReference type="ARBA" id="ARBA00004141"/>
    </source>
</evidence>
<feature type="transmembrane region" description="Helical" evidence="5">
    <location>
        <begin position="57"/>
        <end position="74"/>
    </location>
</feature>
<keyword evidence="2 5" id="KW-0812">Transmembrane</keyword>
<reference evidence="7" key="1">
    <citation type="submission" date="2023-03" db="EMBL/GenBank/DDBJ databases">
        <title>Massive genome expansion in bonnet fungi (Mycena s.s.) driven by repeated elements and novel gene families across ecological guilds.</title>
        <authorList>
            <consortium name="Lawrence Berkeley National Laboratory"/>
            <person name="Harder C.B."/>
            <person name="Miyauchi S."/>
            <person name="Viragh M."/>
            <person name="Kuo A."/>
            <person name="Thoen E."/>
            <person name="Andreopoulos B."/>
            <person name="Lu D."/>
            <person name="Skrede I."/>
            <person name="Drula E."/>
            <person name="Henrissat B."/>
            <person name="Morin E."/>
            <person name="Kohler A."/>
            <person name="Barry K."/>
            <person name="LaButti K."/>
            <person name="Morin E."/>
            <person name="Salamov A."/>
            <person name="Lipzen A."/>
            <person name="Mereny Z."/>
            <person name="Hegedus B."/>
            <person name="Baldrian P."/>
            <person name="Stursova M."/>
            <person name="Weitz H."/>
            <person name="Taylor A."/>
            <person name="Grigoriev I.V."/>
            <person name="Nagy L.G."/>
            <person name="Martin F."/>
            <person name="Kauserud H."/>
        </authorList>
    </citation>
    <scope>NUCLEOTIDE SEQUENCE</scope>
    <source>
        <strain evidence="7">9284</strain>
    </source>
</reference>
<gene>
    <name evidence="7" type="ORF">FB45DRAFT_940174</name>
</gene>
<dbReference type="SUPFAM" id="SSF52091">
    <property type="entry name" value="SpoIIaa-like"/>
    <property type="match status" value="1"/>
</dbReference>
<dbReference type="Pfam" id="PF01740">
    <property type="entry name" value="STAS"/>
    <property type="match status" value="1"/>
</dbReference>
<dbReference type="Gene3D" id="3.30.750.24">
    <property type="entry name" value="STAS domain"/>
    <property type="match status" value="1"/>
</dbReference>
<feature type="transmembrane region" description="Helical" evidence="5">
    <location>
        <begin position="224"/>
        <end position="246"/>
    </location>
</feature>
<feature type="transmembrane region" description="Helical" evidence="5">
    <location>
        <begin position="120"/>
        <end position="139"/>
    </location>
</feature>
<evidence type="ECO:0000256" key="5">
    <source>
        <dbReference type="SAM" id="Phobius"/>
    </source>
</evidence>
<evidence type="ECO:0000259" key="6">
    <source>
        <dbReference type="PROSITE" id="PS50801"/>
    </source>
</evidence>
<dbReference type="Proteomes" id="UP001221142">
    <property type="component" value="Unassembled WGS sequence"/>
</dbReference>
<keyword evidence="8" id="KW-1185">Reference proteome</keyword>
<feature type="transmembrane region" description="Helical" evidence="5">
    <location>
        <begin position="396"/>
        <end position="415"/>
    </location>
</feature>
<dbReference type="EMBL" id="JARKIF010000031">
    <property type="protein sequence ID" value="KAJ7612256.1"/>
    <property type="molecule type" value="Genomic_DNA"/>
</dbReference>
<evidence type="ECO:0000256" key="4">
    <source>
        <dbReference type="ARBA" id="ARBA00023136"/>
    </source>
</evidence>
<feature type="domain" description="STAS" evidence="6">
    <location>
        <begin position="504"/>
        <end position="583"/>
    </location>
</feature>
<feature type="transmembrane region" description="Helical" evidence="5">
    <location>
        <begin position="370"/>
        <end position="390"/>
    </location>
</feature>
<name>A0AAD7B7L3_9AGAR</name>
<dbReference type="GO" id="GO:0016020">
    <property type="term" value="C:membrane"/>
    <property type="evidence" value="ECO:0007669"/>
    <property type="project" value="UniProtKB-SubCell"/>
</dbReference>
<feature type="transmembrane region" description="Helical" evidence="5">
    <location>
        <begin position="302"/>
        <end position="323"/>
    </location>
</feature>
<evidence type="ECO:0000256" key="3">
    <source>
        <dbReference type="ARBA" id="ARBA00022989"/>
    </source>
</evidence>
<dbReference type="InterPro" id="IPR036513">
    <property type="entry name" value="STAS_dom_sf"/>
</dbReference>
<comment type="caution">
    <text evidence="7">The sequence shown here is derived from an EMBL/GenBank/DDBJ whole genome shotgun (WGS) entry which is preliminary data.</text>
</comment>
<feature type="transmembrane region" description="Helical" evidence="5">
    <location>
        <begin position="427"/>
        <end position="459"/>
    </location>
</feature>
<organism evidence="7 8">
    <name type="scientific">Roridomyces roridus</name>
    <dbReference type="NCBI Taxonomy" id="1738132"/>
    <lineage>
        <taxon>Eukaryota</taxon>
        <taxon>Fungi</taxon>
        <taxon>Dikarya</taxon>
        <taxon>Basidiomycota</taxon>
        <taxon>Agaricomycotina</taxon>
        <taxon>Agaricomycetes</taxon>
        <taxon>Agaricomycetidae</taxon>
        <taxon>Agaricales</taxon>
        <taxon>Marasmiineae</taxon>
        <taxon>Mycenaceae</taxon>
        <taxon>Roridomyces</taxon>
    </lineage>
</organism>
<evidence type="ECO:0000313" key="7">
    <source>
        <dbReference type="EMBL" id="KAJ7612256.1"/>
    </source>
</evidence>
<feature type="transmembrane region" description="Helical" evidence="5">
    <location>
        <begin position="81"/>
        <end position="100"/>
    </location>
</feature>
<feature type="transmembrane region" description="Helical" evidence="5">
    <location>
        <begin position="21"/>
        <end position="45"/>
    </location>
</feature>
<comment type="subcellular location">
    <subcellularLocation>
        <location evidence="1">Membrane</location>
        <topology evidence="1">Multi-pass membrane protein</topology>
    </subcellularLocation>
</comment>
<feature type="transmembrane region" description="Helical" evidence="5">
    <location>
        <begin position="151"/>
        <end position="173"/>
    </location>
</feature>
<keyword evidence="3 5" id="KW-1133">Transmembrane helix</keyword>
<dbReference type="InterPro" id="IPR052706">
    <property type="entry name" value="Membrane-Transporter-like"/>
</dbReference>
<protein>
    <submittedName>
        <fullName evidence="7">Sulfate transporter family-domain-containing protein</fullName>
    </submittedName>
</protein>
<sequence>MDVVKQRSSRFIQGLPARLYRALPAVILGSLFNILDAVSIGVLIFPSAEGVFRTLQLQGLSMFIMSTIVSQVVMTAGGSRFAGGIGATLIEIFPFLRGVATDIIGALGDGHPGLIPTVMAAYAVMSFLTGFVWLLLGVLRLGTVVAYFPQTVLTGAVGAVGVSLFILGLGLPFPASSPPLSLHNVASTLFAQSHLALFAASFFPAVVLSLTLRSRWADKLSRGLVSSAYFIPLYLLCIPIVFWVIAVSLHLSKEGLVAAGWLFTMESSATSADQIVSGWNYWSLFNFKLVEWSALKSATQNIALLVVIGVLNLPIFVPALGLALDVSYDMNHELIGQGLANILAGAVGTAPNILQFSYSVYFTRAKGDRFELWIVVLVTTGLFFSAGSLLPYVPTILASAMVLFLGIELFLEAAWEASKTLSAMEWAVVMATLIACTFLGFAEGFGVGIGAATVVYLAYGVIDSPAKARECDEWRDALQEKSALRLATPSVAERQDQPSSTTTESTLALAKSNARVVILSGYIFFASIPSMEKKLLNFKADGSEIVILDLSGAHRMETTAARCLTRCVGEIELKKGMLVICGIVRNSGLHADLVRAEVSLAFDPEERVGDDEKDKPILVFATRSECVEWCGRQTAAGDVRVGNDSDNRQSTFEKFCLLFDFDPTLVLRNELPQTGTAATDADLFIQNGGRITTYFAGQVIQPDAGIVFVVDGRIALRPQVAATDNAGHTTTRPSLRNFLATMPKEAGKRFEALLSARSSMVGSGDVVDLGDGSNVGVVLERSVVIEVVAGPLVDWARGKVKQ</sequence>
<dbReference type="InterPro" id="IPR011547">
    <property type="entry name" value="SLC26A/SulP_dom"/>
</dbReference>
<proteinExistence type="predicted"/>
<dbReference type="Pfam" id="PF00916">
    <property type="entry name" value="Sulfate_transp"/>
    <property type="match status" value="1"/>
</dbReference>
<evidence type="ECO:0000256" key="2">
    <source>
        <dbReference type="ARBA" id="ARBA00022692"/>
    </source>
</evidence>
<accession>A0AAD7B7L3</accession>
<evidence type="ECO:0000313" key="8">
    <source>
        <dbReference type="Proteomes" id="UP001221142"/>
    </source>
</evidence>
<dbReference type="AlphaFoldDB" id="A0AAD7B7L3"/>